<dbReference type="InterPro" id="IPR036612">
    <property type="entry name" value="KH_dom_type_1_sf"/>
</dbReference>
<gene>
    <name evidence="3" type="ORF">RN001_007892</name>
</gene>
<evidence type="ECO:0000313" key="3">
    <source>
        <dbReference type="EMBL" id="KAK4879746.1"/>
    </source>
</evidence>
<comment type="caution">
    <text evidence="3">The sequence shown here is derived from an EMBL/GenBank/DDBJ whole genome shotgun (WGS) entry which is preliminary data.</text>
</comment>
<dbReference type="SUPFAM" id="SSF54791">
    <property type="entry name" value="Eukaryotic type KH-domain (KH-domain type I)"/>
    <property type="match status" value="1"/>
</dbReference>
<dbReference type="Gene3D" id="3.90.1140.10">
    <property type="entry name" value="Cyclic phosphodiesterase"/>
    <property type="match status" value="1"/>
</dbReference>
<name>A0AAN7PCL0_9COLE</name>
<dbReference type="PANTHER" id="PTHR13360">
    <property type="entry name" value="ACTIVATING SIGNAL COINTEGRATOR 1 COMPLEX SUBUNIT 1"/>
    <property type="match status" value="1"/>
</dbReference>
<evidence type="ECO:0000256" key="1">
    <source>
        <dbReference type="PROSITE-ProRule" id="PRU00117"/>
    </source>
</evidence>
<dbReference type="InterPro" id="IPR004087">
    <property type="entry name" value="KH_dom"/>
</dbReference>
<dbReference type="InterPro" id="IPR009210">
    <property type="entry name" value="ASCC1"/>
</dbReference>
<dbReference type="GO" id="GO:0005634">
    <property type="term" value="C:nucleus"/>
    <property type="evidence" value="ECO:0007669"/>
    <property type="project" value="TreeGrafter"/>
</dbReference>
<dbReference type="GO" id="GO:0003723">
    <property type="term" value="F:RNA binding"/>
    <property type="evidence" value="ECO:0007669"/>
    <property type="project" value="UniProtKB-UniRule"/>
</dbReference>
<dbReference type="Pfam" id="PF10469">
    <property type="entry name" value="AKAP7_NLS"/>
    <property type="match status" value="1"/>
</dbReference>
<organism evidence="3 4">
    <name type="scientific">Aquatica leii</name>
    <dbReference type="NCBI Taxonomy" id="1421715"/>
    <lineage>
        <taxon>Eukaryota</taxon>
        <taxon>Metazoa</taxon>
        <taxon>Ecdysozoa</taxon>
        <taxon>Arthropoda</taxon>
        <taxon>Hexapoda</taxon>
        <taxon>Insecta</taxon>
        <taxon>Pterygota</taxon>
        <taxon>Neoptera</taxon>
        <taxon>Endopterygota</taxon>
        <taxon>Coleoptera</taxon>
        <taxon>Polyphaga</taxon>
        <taxon>Elateriformia</taxon>
        <taxon>Elateroidea</taxon>
        <taxon>Lampyridae</taxon>
        <taxon>Luciolinae</taxon>
        <taxon>Aquatica</taxon>
    </lineage>
</organism>
<dbReference type="InterPro" id="IPR047538">
    <property type="entry name" value="KH-I_ASCC1"/>
</dbReference>
<dbReference type="InterPro" id="IPR019510">
    <property type="entry name" value="AKAP7-like_phosphoesterase"/>
</dbReference>
<keyword evidence="1" id="KW-0694">RNA-binding</keyword>
<dbReference type="CDD" id="cd22419">
    <property type="entry name" value="KH-I_ASCC1"/>
    <property type="match status" value="1"/>
</dbReference>
<dbReference type="GO" id="GO:0006355">
    <property type="term" value="P:regulation of DNA-templated transcription"/>
    <property type="evidence" value="ECO:0007669"/>
    <property type="project" value="TreeGrafter"/>
</dbReference>
<reference evidence="4" key="1">
    <citation type="submission" date="2023-01" db="EMBL/GenBank/DDBJ databases">
        <title>Key to firefly adult light organ development and bioluminescence: homeobox transcription factors regulate luciferase expression and transportation to peroxisome.</title>
        <authorList>
            <person name="Fu X."/>
        </authorList>
    </citation>
    <scope>NUCLEOTIDE SEQUENCE [LARGE SCALE GENOMIC DNA]</scope>
</reference>
<accession>A0AAN7PCL0</accession>
<dbReference type="PROSITE" id="PS50084">
    <property type="entry name" value="KH_TYPE_1"/>
    <property type="match status" value="1"/>
</dbReference>
<dbReference type="EMBL" id="JARPUR010000003">
    <property type="protein sequence ID" value="KAK4879746.1"/>
    <property type="molecule type" value="Genomic_DNA"/>
</dbReference>
<protein>
    <recommendedName>
        <fullName evidence="2">K Homology domain-containing protein</fullName>
    </recommendedName>
</protein>
<sequence>MGEAILHSQNSQDITNPRIVDVDGYCIRDFQSFEVELSSPKKSLNLAPYEEYDELVNCNEIEDNVDLDVSDTGKFILKFHVPAYFVGYIIGAKGSVRYKIEQDTRTTIKVMNENANNIQVAGSNERDVVTAKNRIDLLIWQARDKHSLTHFVSIPLVTDLIKYNFDSFKTGIISDSTPISGLHPSMFQKPSKIHLTIAPLVLADNVEEAEAIKVLKECNDKVIKPMFANVEPLKVTLHGVEIMNDDPTNVDVLYGKIKIEPPKYNDLLQKMADEIYNYFTNKGLVRKQFDNVKLHATLINSLFRKMDRQNKDEKSTRKTFDATHILKKYKNYYFGDADLNFIHLSIRFTKSESSYYDALTTISIK</sequence>
<dbReference type="PANTHER" id="PTHR13360:SF1">
    <property type="entry name" value="ACTIVATING SIGNAL COINTEGRATOR 1 COMPLEX SUBUNIT 1"/>
    <property type="match status" value="1"/>
</dbReference>
<dbReference type="Gene3D" id="3.30.1370.10">
    <property type="entry name" value="K Homology domain, type 1"/>
    <property type="match status" value="1"/>
</dbReference>
<evidence type="ECO:0000313" key="4">
    <source>
        <dbReference type="Proteomes" id="UP001353858"/>
    </source>
</evidence>
<proteinExistence type="predicted"/>
<dbReference type="InterPro" id="IPR004088">
    <property type="entry name" value="KH_dom_type_1"/>
</dbReference>
<dbReference type="GO" id="GO:0006307">
    <property type="term" value="P:DNA alkylation repair"/>
    <property type="evidence" value="ECO:0007669"/>
    <property type="project" value="InterPro"/>
</dbReference>
<dbReference type="AlphaFoldDB" id="A0AAN7PCL0"/>
<feature type="domain" description="K Homology" evidence="2">
    <location>
        <begin position="73"/>
        <end position="140"/>
    </location>
</feature>
<evidence type="ECO:0000259" key="2">
    <source>
        <dbReference type="SMART" id="SM00322"/>
    </source>
</evidence>
<keyword evidence="4" id="KW-1185">Reference proteome</keyword>
<dbReference type="Pfam" id="PF00013">
    <property type="entry name" value="KH_1"/>
    <property type="match status" value="1"/>
</dbReference>
<dbReference type="SMART" id="SM00322">
    <property type="entry name" value="KH"/>
    <property type="match status" value="1"/>
</dbReference>
<dbReference type="Proteomes" id="UP001353858">
    <property type="component" value="Unassembled WGS sequence"/>
</dbReference>